<protein>
    <submittedName>
        <fullName evidence="1">Uncharacterized protein</fullName>
    </submittedName>
</protein>
<keyword evidence="2" id="KW-1185">Reference proteome</keyword>
<gene>
    <name evidence="1" type="ORF">D6D85_10690</name>
</gene>
<reference evidence="1 2" key="1">
    <citation type="submission" date="2018-10" db="EMBL/GenBank/DDBJ databases">
        <title>Co-occurring genomic capacity for anaerobic methane metabolism and dissimilatory sulfite reduction discovered in the Korarchaeota.</title>
        <authorList>
            <person name="Mckay L.J."/>
            <person name="Dlakic M."/>
            <person name="Fields M.W."/>
            <person name="Delmont T.O."/>
            <person name="Eren A.M."/>
            <person name="Jay Z.J."/>
            <person name="Klingelsmith K.B."/>
            <person name="Rusch D.B."/>
            <person name="Inskeep W.P."/>
        </authorList>
    </citation>
    <scope>NUCLEOTIDE SEQUENCE [LARGE SCALE GENOMIC DNA]</scope>
    <source>
        <strain evidence="1 2">MDKW</strain>
    </source>
</reference>
<evidence type="ECO:0000313" key="1">
    <source>
        <dbReference type="EMBL" id="RSN73376.1"/>
    </source>
</evidence>
<dbReference type="AlphaFoldDB" id="A0A3R9QU37"/>
<evidence type="ECO:0000313" key="2">
    <source>
        <dbReference type="Proteomes" id="UP000277582"/>
    </source>
</evidence>
<sequence>MLTREQIAKILEQKRKLFLKTQTPSAEYTNLQRTFDTRDLFEEYAWSQEYDMNLLAMISAFTLGITFDEILPISFLKEPETPSPEEIEAGINLPVETPAPEDILQEIIEDIESGKIELPAGVSKEDIINALKNPTSANAGSFTPEEAEEITRETPEKAYYEKSHYDMSYYDPEYMIEFLRALLYRLYNDTGDPQTLANDILKLGDQFGIQRDLVVTIFNRIQLLRATKYQMFILGVSQIGASLWNNENKVLFMDMDGNIKEVEINNLDDALLGFALDNTALGYGFTTYPDTVIRPLTRVYENNGKKTVPALPVLLEYLYRKVNKTVNNYFLTPVAFTNYSTVPEMTDLSKSEKMDVYATLQNYRYAVENLVESICNKHSVNQYQKRQYQMAGLQYVTRNVESHSWGKDLLLQMSDDEFTDFWLDHWGRQGLNREILLEIKGEIEKWFPNLREKSRELAEQMRLKRKMKAYLSKLSK</sequence>
<organism evidence="1 2">
    <name type="scientific">Candidatus Methanodesulfokora washburnensis</name>
    <dbReference type="NCBI Taxonomy" id="2478471"/>
    <lineage>
        <taxon>Archaea</taxon>
        <taxon>Thermoproteota</taxon>
        <taxon>Candidatus Korarchaeia</taxon>
        <taxon>Candidatus Korarchaeia incertae sedis</taxon>
        <taxon>Candidatus Methanodesulfokora</taxon>
    </lineage>
</organism>
<name>A0A3R9QU37_9CREN</name>
<dbReference type="RefSeq" id="WP_125671957.1">
    <property type="nucleotide sequence ID" value="NZ_RCOS01000121.1"/>
</dbReference>
<dbReference type="EMBL" id="RCOS01000121">
    <property type="protein sequence ID" value="RSN73376.1"/>
    <property type="molecule type" value="Genomic_DNA"/>
</dbReference>
<proteinExistence type="predicted"/>
<dbReference type="Proteomes" id="UP000277582">
    <property type="component" value="Unassembled WGS sequence"/>
</dbReference>
<comment type="caution">
    <text evidence="1">The sequence shown here is derived from an EMBL/GenBank/DDBJ whole genome shotgun (WGS) entry which is preliminary data.</text>
</comment>
<accession>A0A3R9QU37</accession>